<dbReference type="RefSeq" id="WP_088861364.1">
    <property type="nucleotide sequence ID" value="NZ_CP022115.1"/>
</dbReference>
<dbReference type="InterPro" id="IPR027417">
    <property type="entry name" value="P-loop_NTPase"/>
</dbReference>
<evidence type="ECO:0000256" key="11">
    <source>
        <dbReference type="ARBA" id="ARBA00057735"/>
    </source>
</evidence>
<evidence type="ECO:0000259" key="13">
    <source>
        <dbReference type="Pfam" id="PF02223"/>
    </source>
</evidence>
<evidence type="ECO:0000256" key="12">
    <source>
        <dbReference type="HAMAP-Rule" id="MF_00165"/>
    </source>
</evidence>
<dbReference type="InterPro" id="IPR039430">
    <property type="entry name" value="Thymidylate_kin-like_dom"/>
</dbReference>
<evidence type="ECO:0000256" key="7">
    <source>
        <dbReference type="ARBA" id="ARBA00022777"/>
    </source>
</evidence>
<feature type="domain" description="Thymidylate kinase-like" evidence="13">
    <location>
        <begin position="13"/>
        <end position="198"/>
    </location>
</feature>
<dbReference type="GO" id="GO:0006227">
    <property type="term" value="P:dUDP biosynthetic process"/>
    <property type="evidence" value="ECO:0007669"/>
    <property type="project" value="TreeGrafter"/>
</dbReference>
<keyword evidence="7 12" id="KW-0418">Kinase</keyword>
<dbReference type="OrthoDB" id="9774907at2"/>
<comment type="similarity">
    <text evidence="1 12">Belongs to the thymidylate kinase family.</text>
</comment>
<name>A0A248LMG6_9NEIS</name>
<evidence type="ECO:0000256" key="9">
    <source>
        <dbReference type="ARBA" id="ARBA00029962"/>
    </source>
</evidence>
<evidence type="ECO:0000256" key="8">
    <source>
        <dbReference type="ARBA" id="ARBA00022840"/>
    </source>
</evidence>
<dbReference type="HAMAP" id="MF_00165">
    <property type="entry name" value="Thymidylate_kinase"/>
    <property type="match status" value="1"/>
</dbReference>
<dbReference type="GO" id="GO:0006233">
    <property type="term" value="P:dTDP biosynthetic process"/>
    <property type="evidence" value="ECO:0007669"/>
    <property type="project" value="InterPro"/>
</dbReference>
<dbReference type="GO" id="GO:0006235">
    <property type="term" value="P:dTTP biosynthetic process"/>
    <property type="evidence" value="ECO:0007669"/>
    <property type="project" value="UniProtKB-UniRule"/>
</dbReference>
<dbReference type="PANTHER" id="PTHR10344:SF4">
    <property type="entry name" value="UMP-CMP KINASE 2, MITOCHONDRIAL"/>
    <property type="match status" value="1"/>
</dbReference>
<evidence type="ECO:0000256" key="6">
    <source>
        <dbReference type="ARBA" id="ARBA00022741"/>
    </source>
</evidence>
<comment type="function">
    <text evidence="11 12">Phosphorylation of dTMP to form dTDP in both de novo and salvage pathways of dTTP synthesis.</text>
</comment>
<keyword evidence="5 12" id="KW-0545">Nucleotide biosynthesis</keyword>
<dbReference type="SUPFAM" id="SSF52540">
    <property type="entry name" value="P-loop containing nucleoside triphosphate hydrolases"/>
    <property type="match status" value="1"/>
</dbReference>
<dbReference type="EMBL" id="CP022115">
    <property type="protein sequence ID" value="ASJ25556.1"/>
    <property type="molecule type" value="Genomic_DNA"/>
</dbReference>
<evidence type="ECO:0000256" key="10">
    <source>
        <dbReference type="ARBA" id="ARBA00048743"/>
    </source>
</evidence>
<dbReference type="NCBIfam" id="TIGR00041">
    <property type="entry name" value="DTMP_kinase"/>
    <property type="match status" value="1"/>
</dbReference>
<dbReference type="FunFam" id="3.40.50.300:FF:000225">
    <property type="entry name" value="Thymidylate kinase"/>
    <property type="match status" value="1"/>
</dbReference>
<dbReference type="PANTHER" id="PTHR10344">
    <property type="entry name" value="THYMIDYLATE KINASE"/>
    <property type="match status" value="1"/>
</dbReference>
<evidence type="ECO:0000256" key="2">
    <source>
        <dbReference type="ARBA" id="ARBA00012980"/>
    </source>
</evidence>
<dbReference type="Pfam" id="PF02223">
    <property type="entry name" value="Thymidylate_kin"/>
    <property type="match status" value="1"/>
</dbReference>
<evidence type="ECO:0000256" key="5">
    <source>
        <dbReference type="ARBA" id="ARBA00022727"/>
    </source>
</evidence>
<reference evidence="15" key="1">
    <citation type="submission" date="2017-06" db="EMBL/GenBank/DDBJ databases">
        <title>Whole genome sequence of Laribacter hongkongensis LHGZ1.</title>
        <authorList>
            <person name="Chen D."/>
            <person name="Wu H."/>
            <person name="Chen J."/>
        </authorList>
    </citation>
    <scope>NUCLEOTIDE SEQUENCE [LARGE SCALE GENOMIC DNA]</scope>
    <source>
        <strain evidence="15">LHGZ1</strain>
    </source>
</reference>
<keyword evidence="8 12" id="KW-0067">ATP-binding</keyword>
<evidence type="ECO:0000256" key="1">
    <source>
        <dbReference type="ARBA" id="ARBA00009776"/>
    </source>
</evidence>
<sequence>MTESVIPGLFLTLEGIDGAGKSTHVGFVRDYLTARGISLVVTREPGGTPVGESLRSLLLDVQSQVSLDTETLLMFAARQAHLDAVIRPALARGDWVLSDRFTDATYAFQGGGRGVPFARIATLENWVQQGLQPDRTFLFDVPLATAQARMQGVRQLDRFEQEASDFHARVRDAYLRRAADEPQRFCLLDARQSIGALQALLAQELDQLLVRSGA</sequence>
<keyword evidence="6 12" id="KW-0547">Nucleotide-binding</keyword>
<dbReference type="InterPro" id="IPR018094">
    <property type="entry name" value="Thymidylate_kinase"/>
</dbReference>
<dbReference type="GO" id="GO:0005829">
    <property type="term" value="C:cytosol"/>
    <property type="evidence" value="ECO:0007669"/>
    <property type="project" value="TreeGrafter"/>
</dbReference>
<dbReference type="CDD" id="cd01672">
    <property type="entry name" value="TMPK"/>
    <property type="match status" value="1"/>
</dbReference>
<dbReference type="GO" id="GO:0005524">
    <property type="term" value="F:ATP binding"/>
    <property type="evidence" value="ECO:0007669"/>
    <property type="project" value="UniProtKB-UniRule"/>
</dbReference>
<organism evidence="14 15">
    <name type="scientific">Laribacter hongkongensis</name>
    <dbReference type="NCBI Taxonomy" id="168471"/>
    <lineage>
        <taxon>Bacteria</taxon>
        <taxon>Pseudomonadati</taxon>
        <taxon>Pseudomonadota</taxon>
        <taxon>Betaproteobacteria</taxon>
        <taxon>Neisseriales</taxon>
        <taxon>Aquaspirillaceae</taxon>
        <taxon>Laribacter</taxon>
    </lineage>
</organism>
<evidence type="ECO:0000256" key="4">
    <source>
        <dbReference type="ARBA" id="ARBA00022679"/>
    </source>
</evidence>
<evidence type="ECO:0000313" key="15">
    <source>
        <dbReference type="Proteomes" id="UP000197424"/>
    </source>
</evidence>
<dbReference type="GO" id="GO:0004798">
    <property type="term" value="F:dTMP kinase activity"/>
    <property type="evidence" value="ECO:0007669"/>
    <property type="project" value="UniProtKB-UniRule"/>
</dbReference>
<accession>A0A248LMG6</accession>
<comment type="catalytic activity">
    <reaction evidence="10 12">
        <text>dTMP + ATP = dTDP + ADP</text>
        <dbReference type="Rhea" id="RHEA:13517"/>
        <dbReference type="ChEBI" id="CHEBI:30616"/>
        <dbReference type="ChEBI" id="CHEBI:58369"/>
        <dbReference type="ChEBI" id="CHEBI:63528"/>
        <dbReference type="ChEBI" id="CHEBI:456216"/>
        <dbReference type="EC" id="2.7.4.9"/>
    </reaction>
</comment>
<dbReference type="Proteomes" id="UP000197424">
    <property type="component" value="Chromosome"/>
</dbReference>
<evidence type="ECO:0000313" key="14">
    <source>
        <dbReference type="EMBL" id="ASJ25556.1"/>
    </source>
</evidence>
<feature type="binding site" evidence="12">
    <location>
        <begin position="15"/>
        <end position="22"/>
    </location>
    <ligand>
        <name>ATP</name>
        <dbReference type="ChEBI" id="CHEBI:30616"/>
    </ligand>
</feature>
<protein>
    <recommendedName>
        <fullName evidence="3 12">Thymidylate kinase</fullName>
        <ecNumber evidence="2 12">2.7.4.9</ecNumber>
    </recommendedName>
    <alternativeName>
        <fullName evidence="9 12">dTMP kinase</fullName>
    </alternativeName>
</protein>
<dbReference type="AlphaFoldDB" id="A0A248LMG6"/>
<dbReference type="EC" id="2.7.4.9" evidence="2 12"/>
<evidence type="ECO:0000256" key="3">
    <source>
        <dbReference type="ARBA" id="ARBA00017144"/>
    </source>
</evidence>
<keyword evidence="4 12" id="KW-0808">Transferase</keyword>
<proteinExistence type="inferred from homology"/>
<gene>
    <name evidence="12" type="primary">tmk</name>
    <name evidence="14" type="ORF">LHGZ1_2725</name>
</gene>
<dbReference type="Gene3D" id="3.40.50.300">
    <property type="entry name" value="P-loop containing nucleotide triphosphate hydrolases"/>
    <property type="match status" value="1"/>
</dbReference>